<evidence type="ECO:0000313" key="3">
    <source>
        <dbReference type="Proteomes" id="UP001602245"/>
    </source>
</evidence>
<feature type="compositionally biased region" description="Low complexity" evidence="1">
    <location>
        <begin position="237"/>
        <end position="257"/>
    </location>
</feature>
<evidence type="ECO:0000313" key="2">
    <source>
        <dbReference type="EMBL" id="MFF5294448.1"/>
    </source>
</evidence>
<reference evidence="2 3" key="1">
    <citation type="submission" date="2024-10" db="EMBL/GenBank/DDBJ databases">
        <title>The Natural Products Discovery Center: Release of the First 8490 Sequenced Strains for Exploring Actinobacteria Biosynthetic Diversity.</title>
        <authorList>
            <person name="Kalkreuter E."/>
            <person name="Kautsar S.A."/>
            <person name="Yang D."/>
            <person name="Bader C.D."/>
            <person name="Teijaro C.N."/>
            <person name="Fluegel L."/>
            <person name="Davis C.M."/>
            <person name="Simpson J.R."/>
            <person name="Lauterbach L."/>
            <person name="Steele A.D."/>
            <person name="Gui C."/>
            <person name="Meng S."/>
            <person name="Li G."/>
            <person name="Viehrig K."/>
            <person name="Ye F."/>
            <person name="Su P."/>
            <person name="Kiefer A.F."/>
            <person name="Nichols A."/>
            <person name="Cepeda A.J."/>
            <person name="Yan W."/>
            <person name="Fan B."/>
            <person name="Jiang Y."/>
            <person name="Adhikari A."/>
            <person name="Zheng C.-J."/>
            <person name="Schuster L."/>
            <person name="Cowan T.M."/>
            <person name="Smanski M.J."/>
            <person name="Chevrette M.G."/>
            <person name="De Carvalho L.P.S."/>
            <person name="Shen B."/>
        </authorList>
    </citation>
    <scope>NUCLEOTIDE SEQUENCE [LARGE SCALE GENOMIC DNA]</scope>
    <source>
        <strain evidence="2 3">NPDC000087</strain>
    </source>
</reference>
<dbReference type="SUPFAM" id="SSF53335">
    <property type="entry name" value="S-adenosyl-L-methionine-dependent methyltransferases"/>
    <property type="match status" value="1"/>
</dbReference>
<dbReference type="PANTHER" id="PTHR11006">
    <property type="entry name" value="PROTEIN ARGININE N-METHYLTRANSFERASE"/>
    <property type="match status" value="1"/>
</dbReference>
<gene>
    <name evidence="2" type="ORF">ACFY35_33845</name>
</gene>
<keyword evidence="3" id="KW-1185">Reference proteome</keyword>
<evidence type="ECO:0008006" key="4">
    <source>
        <dbReference type="Google" id="ProtNLM"/>
    </source>
</evidence>
<organism evidence="2 3">
    <name type="scientific">Paractinoplanes globisporus</name>
    <dbReference type="NCBI Taxonomy" id="113565"/>
    <lineage>
        <taxon>Bacteria</taxon>
        <taxon>Bacillati</taxon>
        <taxon>Actinomycetota</taxon>
        <taxon>Actinomycetes</taxon>
        <taxon>Micromonosporales</taxon>
        <taxon>Micromonosporaceae</taxon>
        <taxon>Paractinoplanes</taxon>
    </lineage>
</organism>
<accession>A0ABW6WMC7</accession>
<proteinExistence type="predicted"/>
<dbReference type="Gene3D" id="3.40.50.150">
    <property type="entry name" value="Vaccinia Virus protein VP39"/>
    <property type="match status" value="1"/>
</dbReference>
<name>A0ABW6WMC7_9ACTN</name>
<dbReference type="RefSeq" id="WP_157296542.1">
    <property type="nucleotide sequence ID" value="NZ_JBIAZU010000006.1"/>
</dbReference>
<protein>
    <recommendedName>
        <fullName evidence="4">Protein arginine N-methyltransferase 1</fullName>
    </recommendedName>
</protein>
<dbReference type="PANTHER" id="PTHR11006:SF4">
    <property type="entry name" value="PROTEIN ARGININE N-METHYLTRANSFERASE 7"/>
    <property type="match status" value="1"/>
</dbReference>
<dbReference type="EMBL" id="JBIAZU010000006">
    <property type="protein sequence ID" value="MFF5294448.1"/>
    <property type="molecule type" value="Genomic_DNA"/>
</dbReference>
<dbReference type="Proteomes" id="UP001602245">
    <property type="component" value="Unassembled WGS sequence"/>
</dbReference>
<evidence type="ECO:0000256" key="1">
    <source>
        <dbReference type="SAM" id="MobiDB-lite"/>
    </source>
</evidence>
<feature type="region of interest" description="Disordered" evidence="1">
    <location>
        <begin position="237"/>
        <end position="270"/>
    </location>
</feature>
<dbReference type="InterPro" id="IPR029063">
    <property type="entry name" value="SAM-dependent_MTases_sf"/>
</dbReference>
<dbReference type="InterPro" id="IPR025799">
    <property type="entry name" value="Arg_MeTrfase"/>
</dbReference>
<comment type="caution">
    <text evidence="2">The sequence shown here is derived from an EMBL/GenBank/DDBJ whole genome shotgun (WGS) entry which is preliminary data.</text>
</comment>
<sequence length="380" mass="40506">MTAWTVRTAEAAEARFALFPSMGEYQVYDDHVYDAFDAADDRHRAYRDAIRAVAHGRVVVDIGTGRDALWAIEAAHAGARHVYAIESDDATAGRADEAVAAAGLTDRVTVLPGHSCELTIPVRAEICVSEIVGNIATAEGAIPILNDARLRLCTPDCIWIPFRMQTWAAAVDLSGHADLALADSAVRYLHAIFDSAGGPFDPRLCLAGPAEEVLISSCTAVESVTFETPAPAFFDPDQAPAPAFFDPDQAPAPAPVDAEPRPAGPPADGRSEAELRIAADTTMTGVLLWARVAVSQRGGREVDTLHGDTRAWAPVYVPLPSPLAVTAGEHVTITLARTTSDDGIHPDYELAVDGSVAWRGPHHGGPFRGSDFYRQLFHSS</sequence>